<dbReference type="Gene3D" id="1.20.1070.10">
    <property type="entry name" value="Rhodopsin 7-helix transmembrane proteins"/>
    <property type="match status" value="2"/>
</dbReference>
<evidence type="ECO:0000256" key="3">
    <source>
        <dbReference type="ARBA" id="ARBA00022989"/>
    </source>
</evidence>
<dbReference type="Proteomes" id="UP001642483">
    <property type="component" value="Unassembled WGS sequence"/>
</dbReference>
<feature type="transmembrane region" description="Helical" evidence="9">
    <location>
        <begin position="93"/>
        <end position="112"/>
    </location>
</feature>
<keyword evidence="5 9" id="KW-0472">Membrane</keyword>
<feature type="transmembrane region" description="Helical" evidence="9">
    <location>
        <begin position="54"/>
        <end position="73"/>
    </location>
</feature>
<comment type="subcellular location">
    <subcellularLocation>
        <location evidence="1">Membrane</location>
    </subcellularLocation>
</comment>
<evidence type="ECO:0000313" key="11">
    <source>
        <dbReference type="EMBL" id="CAK8681349.1"/>
    </source>
</evidence>
<accession>A0ABP0FS56</accession>
<evidence type="ECO:0000256" key="2">
    <source>
        <dbReference type="ARBA" id="ARBA00022692"/>
    </source>
</evidence>
<dbReference type="PROSITE" id="PS00237">
    <property type="entry name" value="G_PROTEIN_RECEP_F1_1"/>
    <property type="match status" value="1"/>
</dbReference>
<protein>
    <recommendedName>
        <fullName evidence="10">G-protein coupled receptors family 1 profile domain-containing protein</fullName>
    </recommendedName>
</protein>
<evidence type="ECO:0000259" key="10">
    <source>
        <dbReference type="PROSITE" id="PS50262"/>
    </source>
</evidence>
<name>A0ABP0FS56_CLALP</name>
<feature type="transmembrane region" description="Helical" evidence="9">
    <location>
        <begin position="235"/>
        <end position="261"/>
    </location>
</feature>
<evidence type="ECO:0000256" key="7">
    <source>
        <dbReference type="ARBA" id="ARBA00023224"/>
    </source>
</evidence>
<comment type="similarity">
    <text evidence="8">Belongs to the G-protein coupled receptor 1 family.</text>
</comment>
<dbReference type="InterPro" id="IPR050119">
    <property type="entry name" value="CCR1-9-like"/>
</dbReference>
<keyword evidence="4 8" id="KW-0297">G-protein coupled receptor</keyword>
<proteinExistence type="inferred from homology"/>
<dbReference type="InterPro" id="IPR000276">
    <property type="entry name" value="GPCR_Rhodpsn"/>
</dbReference>
<dbReference type="PRINTS" id="PR00237">
    <property type="entry name" value="GPCRRHODOPSN"/>
</dbReference>
<comment type="caution">
    <text evidence="11">The sequence shown here is derived from an EMBL/GenBank/DDBJ whole genome shotgun (WGS) entry which is preliminary data.</text>
</comment>
<dbReference type="PANTHER" id="PTHR10489:SF935">
    <property type="entry name" value="RELAXIN FAMILY PEPTIDE RECEPTOR 3.3A1-RELATED"/>
    <property type="match status" value="1"/>
</dbReference>
<evidence type="ECO:0000256" key="8">
    <source>
        <dbReference type="RuleBase" id="RU000688"/>
    </source>
</evidence>
<gene>
    <name evidence="11" type="ORF">CVLEPA_LOCUS11561</name>
</gene>
<reference evidence="11 12" key="1">
    <citation type="submission" date="2024-02" db="EMBL/GenBank/DDBJ databases">
        <authorList>
            <person name="Daric V."/>
            <person name="Darras S."/>
        </authorList>
    </citation>
    <scope>NUCLEOTIDE SEQUENCE [LARGE SCALE GENOMIC DNA]</scope>
</reference>
<evidence type="ECO:0000256" key="1">
    <source>
        <dbReference type="ARBA" id="ARBA00004370"/>
    </source>
</evidence>
<keyword evidence="6 8" id="KW-0675">Receptor</keyword>
<feature type="transmembrane region" description="Helical" evidence="9">
    <location>
        <begin position="16"/>
        <end position="42"/>
    </location>
</feature>
<keyword evidence="12" id="KW-1185">Reference proteome</keyword>
<dbReference type="PROSITE" id="PS50262">
    <property type="entry name" value="G_PROTEIN_RECEP_F1_2"/>
    <property type="match status" value="1"/>
</dbReference>
<evidence type="ECO:0000256" key="6">
    <source>
        <dbReference type="ARBA" id="ARBA00023170"/>
    </source>
</evidence>
<keyword evidence="2 8" id="KW-0812">Transmembrane</keyword>
<evidence type="ECO:0000256" key="9">
    <source>
        <dbReference type="SAM" id="Phobius"/>
    </source>
</evidence>
<feature type="transmembrane region" description="Helical" evidence="9">
    <location>
        <begin position="273"/>
        <end position="291"/>
    </location>
</feature>
<evidence type="ECO:0000313" key="12">
    <source>
        <dbReference type="Proteomes" id="UP001642483"/>
    </source>
</evidence>
<feature type="domain" description="G-protein coupled receptors family 1 profile" evidence="10">
    <location>
        <begin position="33"/>
        <end position="338"/>
    </location>
</feature>
<dbReference type="SUPFAM" id="SSF81321">
    <property type="entry name" value="Family A G protein-coupled receptor-like"/>
    <property type="match status" value="1"/>
</dbReference>
<dbReference type="InterPro" id="IPR017452">
    <property type="entry name" value="GPCR_Rhodpsn_7TM"/>
</dbReference>
<sequence length="385" mass="43776">MQMENQNMNIDRQDEFFPLTVILLTVFILASVGNIFVIVSLLRRYRSWTVSMSYLFNLAIADLLFACTIPFWVDFYYKGMTWHYGDAMCKVAGTITFLNLYGSVFFLTAMAIDRWMAVVHYLTLEKYRRLSIARWVCVAVWLSAFLLSVPSLLYDSATKRKVANDRVNVSSLANATSVPQLTSTEDATTFVPANASTEINLPEDGEDIFNVCSFPCAPMVPLGNPNRNIILGTYYFLNFIFGFAIPMIVISACYIQVLITVRNRLLNSSARKYSLARLIVFIIVAFFVFQLPEQTVNIYNAFSYWIKGGVPSARFYVYFSTYSVCFTWSRTCVNPIAYIIARKDFRKHVAAIFRCKKSATATQVTVAKTRNNPDVEQAVQTESTI</sequence>
<keyword evidence="3 9" id="KW-1133">Transmembrane helix</keyword>
<dbReference type="EMBL" id="CAWYQH010000079">
    <property type="protein sequence ID" value="CAK8681349.1"/>
    <property type="molecule type" value="Genomic_DNA"/>
</dbReference>
<evidence type="ECO:0000256" key="4">
    <source>
        <dbReference type="ARBA" id="ARBA00023040"/>
    </source>
</evidence>
<keyword evidence="7 8" id="KW-0807">Transducer</keyword>
<organism evidence="11 12">
    <name type="scientific">Clavelina lepadiformis</name>
    <name type="common">Light-bulb sea squirt</name>
    <name type="synonym">Ascidia lepadiformis</name>
    <dbReference type="NCBI Taxonomy" id="159417"/>
    <lineage>
        <taxon>Eukaryota</taxon>
        <taxon>Metazoa</taxon>
        <taxon>Chordata</taxon>
        <taxon>Tunicata</taxon>
        <taxon>Ascidiacea</taxon>
        <taxon>Aplousobranchia</taxon>
        <taxon>Clavelinidae</taxon>
        <taxon>Clavelina</taxon>
    </lineage>
</organism>
<dbReference type="Pfam" id="PF00001">
    <property type="entry name" value="7tm_1"/>
    <property type="match status" value="2"/>
</dbReference>
<dbReference type="PANTHER" id="PTHR10489">
    <property type="entry name" value="CELL ADHESION MOLECULE"/>
    <property type="match status" value="1"/>
</dbReference>
<feature type="transmembrane region" description="Helical" evidence="9">
    <location>
        <begin position="132"/>
        <end position="154"/>
    </location>
</feature>
<evidence type="ECO:0000256" key="5">
    <source>
        <dbReference type="ARBA" id="ARBA00023136"/>
    </source>
</evidence>